<feature type="binding site" evidence="8">
    <location>
        <begin position="220"/>
        <end position="221"/>
    </location>
    <ligand>
        <name>substrate</name>
    </ligand>
</feature>
<comment type="catalytic activity">
    <reaction evidence="7 8">
        <text>(2S,6S)-2,6-diaminopimelate = meso-2,6-diaminopimelate</text>
        <dbReference type="Rhea" id="RHEA:15393"/>
        <dbReference type="ChEBI" id="CHEBI:57609"/>
        <dbReference type="ChEBI" id="CHEBI:57791"/>
        <dbReference type="EC" id="5.1.1.7"/>
    </reaction>
</comment>
<evidence type="ECO:0000256" key="5">
    <source>
        <dbReference type="ARBA" id="ARBA00023154"/>
    </source>
</evidence>
<protein>
    <recommendedName>
        <fullName evidence="3 8">Diaminopimelate epimerase</fullName>
        <shortName evidence="8">DAP epimerase</shortName>
        <ecNumber evidence="3 8">5.1.1.7</ecNumber>
    </recommendedName>
    <alternativeName>
        <fullName evidence="8">PLP-independent amino acid racemase</fullName>
    </alternativeName>
</protein>
<dbReference type="EC" id="5.1.1.7" evidence="3 8"/>
<dbReference type="EMBL" id="EU016673">
    <property type="protein sequence ID" value="ABZ10360.1"/>
    <property type="molecule type" value="Genomic_DNA"/>
</dbReference>
<dbReference type="UniPathway" id="UPA00034">
    <property type="reaction ID" value="UER00025"/>
</dbReference>
<evidence type="ECO:0000256" key="6">
    <source>
        <dbReference type="ARBA" id="ARBA00023235"/>
    </source>
</evidence>
<dbReference type="GO" id="GO:0009089">
    <property type="term" value="P:lysine biosynthetic process via diaminopimelate"/>
    <property type="evidence" value="ECO:0007669"/>
    <property type="project" value="UniProtKB-UniRule"/>
</dbReference>
<dbReference type="InterPro" id="IPR001653">
    <property type="entry name" value="DAP_epimerase_DapF"/>
</dbReference>
<keyword evidence="6 8" id="KW-0413">Isomerase</keyword>
<keyword evidence="5 8" id="KW-0457">Lysine biosynthesis</keyword>
<feature type="active site" evidence="9">
    <location>
        <position position="73"/>
    </location>
</feature>
<feature type="binding site" evidence="8">
    <location>
        <begin position="210"/>
        <end position="211"/>
    </location>
    <ligand>
        <name>substrate</name>
    </ligand>
</feature>
<evidence type="ECO:0000256" key="8">
    <source>
        <dbReference type="HAMAP-Rule" id="MF_00197"/>
    </source>
</evidence>
<accession>B3TCQ1</accession>
<comment type="subunit">
    <text evidence="8">Homodimer.</text>
</comment>
<keyword evidence="4 8" id="KW-0028">Amino-acid biosynthesis</keyword>
<comment type="pathway">
    <text evidence="1 8">Amino-acid biosynthesis; L-lysine biosynthesis via DAP pathway; DL-2,6-diaminopimelate from LL-2,6-diaminopimelate: step 1/1.</text>
</comment>
<evidence type="ECO:0000256" key="9">
    <source>
        <dbReference type="PROSITE-ProRule" id="PRU10125"/>
    </source>
</evidence>
<feature type="binding site" evidence="8">
    <location>
        <position position="192"/>
    </location>
    <ligand>
        <name>substrate</name>
    </ligand>
</feature>
<keyword evidence="8" id="KW-0963">Cytoplasm</keyword>
<feature type="site" description="Could be important to modulate the pK values of the two catalytic cysteine residues" evidence="8">
    <location>
        <position position="161"/>
    </location>
</feature>
<feature type="binding site" evidence="8">
    <location>
        <position position="46"/>
    </location>
    <ligand>
        <name>substrate</name>
    </ligand>
</feature>
<evidence type="ECO:0000256" key="4">
    <source>
        <dbReference type="ARBA" id="ARBA00022605"/>
    </source>
</evidence>
<evidence type="ECO:0000256" key="1">
    <source>
        <dbReference type="ARBA" id="ARBA00005196"/>
    </source>
</evidence>
<dbReference type="Pfam" id="PF01678">
    <property type="entry name" value="DAP_epimerase"/>
    <property type="match status" value="2"/>
</dbReference>
<gene>
    <name evidence="8" type="primary">dapF</name>
    <name evidence="10" type="ORF">ALOHA_HF4000APKG2098ctg18</name>
</gene>
<reference evidence="10" key="1">
    <citation type="journal article" date="2008" name="ISME J.">
        <title>Genomic patterns of recombination, clonal divergence and environment in marine microbial populations.</title>
        <authorList>
            <person name="Konstantinidis K.T."/>
            <person name="Delong E.F."/>
        </authorList>
    </citation>
    <scope>NUCLEOTIDE SEQUENCE</scope>
</reference>
<feature type="site" description="Could be important to modulate the pK values of the two catalytic cysteine residues" evidence="8">
    <location>
        <position position="210"/>
    </location>
</feature>
<dbReference type="SUPFAM" id="SSF54506">
    <property type="entry name" value="Diaminopimelate epimerase-like"/>
    <property type="match status" value="2"/>
</dbReference>
<evidence type="ECO:0000256" key="7">
    <source>
        <dbReference type="ARBA" id="ARBA00051712"/>
    </source>
</evidence>
<dbReference type="PANTHER" id="PTHR31689:SF0">
    <property type="entry name" value="DIAMINOPIMELATE EPIMERASE"/>
    <property type="match status" value="1"/>
</dbReference>
<evidence type="ECO:0000256" key="3">
    <source>
        <dbReference type="ARBA" id="ARBA00013080"/>
    </source>
</evidence>
<organism evidence="10">
    <name type="scientific">uncultured marine bacterium HF4000_APKG2098</name>
    <dbReference type="NCBI Taxonomy" id="455614"/>
    <lineage>
        <taxon>Bacteria</taxon>
        <taxon>environmental samples</taxon>
    </lineage>
</organism>
<feature type="binding site" evidence="8">
    <location>
        <position position="64"/>
    </location>
    <ligand>
        <name>substrate</name>
    </ligand>
</feature>
<dbReference type="GO" id="GO:0008837">
    <property type="term" value="F:diaminopimelate epimerase activity"/>
    <property type="evidence" value="ECO:0007669"/>
    <property type="project" value="UniProtKB-UniRule"/>
</dbReference>
<comment type="function">
    <text evidence="8">Catalyzes the stereoinversion of LL-2,6-diaminopimelate (L,L-DAP) to meso-diaminopimelate (meso-DAP), a precursor of L-lysine and an essential component of the bacterial peptidoglycan.</text>
</comment>
<dbReference type="PROSITE" id="PS01326">
    <property type="entry name" value="DAP_EPIMERASE"/>
    <property type="match status" value="1"/>
</dbReference>
<comment type="subcellular location">
    <subcellularLocation>
        <location evidence="8">Cytoplasm</location>
    </subcellularLocation>
</comment>
<dbReference type="InterPro" id="IPR018510">
    <property type="entry name" value="DAP_epimerase_AS"/>
</dbReference>
<sequence>MNKLVAYKMDGLGNDFIIFDKRKKSVSLTKEQIIKISDRNSIGCDQVIFIEKDENSNAFLKFYNSDGGEISACGNGSRCVAYLLMKENNNKKISLGTKVGILQAELNDKNLVSINMGEPNFEWNKIPLSKKMDTQNLKIKINGIDGKEARGGFSLSIGNPHVIFFVEDFNQFNLKEIGPKIENYSYFPEKCNVTLASIKNKNHVKVKVWERGVGLTKACGTAACATAVSGAVLKLSERCVDIEFVEGLLNIDWKKDNNIYMTGKVSEVKKITVNI</sequence>
<evidence type="ECO:0000313" key="10">
    <source>
        <dbReference type="EMBL" id="ABZ10360.1"/>
    </source>
</evidence>
<dbReference type="PANTHER" id="PTHR31689">
    <property type="entry name" value="DIAMINOPIMELATE EPIMERASE, CHLOROPLASTIC"/>
    <property type="match status" value="1"/>
</dbReference>
<evidence type="ECO:0000256" key="2">
    <source>
        <dbReference type="ARBA" id="ARBA00010219"/>
    </source>
</evidence>
<dbReference type="GO" id="GO:0005829">
    <property type="term" value="C:cytosol"/>
    <property type="evidence" value="ECO:0007669"/>
    <property type="project" value="TreeGrafter"/>
</dbReference>
<dbReference type="AlphaFoldDB" id="B3TCQ1"/>
<proteinExistence type="inferred from homology"/>
<comment type="similarity">
    <text evidence="2 8">Belongs to the diaminopimelate epimerase family.</text>
</comment>
<feature type="binding site" evidence="8">
    <location>
        <position position="159"/>
    </location>
    <ligand>
        <name>substrate</name>
    </ligand>
</feature>
<feature type="binding site" evidence="8">
    <location>
        <begin position="74"/>
        <end position="75"/>
    </location>
    <ligand>
        <name>substrate</name>
    </ligand>
</feature>
<dbReference type="HAMAP" id="MF_00197">
    <property type="entry name" value="DAP_epimerase"/>
    <property type="match status" value="1"/>
</dbReference>
<name>B3TCQ1_9BACT</name>
<dbReference type="Gene3D" id="3.10.310.10">
    <property type="entry name" value="Diaminopimelate Epimerase, Chain A, domain 1"/>
    <property type="match status" value="2"/>
</dbReference>
<feature type="active site" description="Proton donor" evidence="8">
    <location>
        <position position="73"/>
    </location>
</feature>
<feature type="binding site" evidence="8">
    <location>
        <position position="14"/>
    </location>
    <ligand>
        <name>substrate</name>
    </ligand>
</feature>
<feature type="active site" description="Proton acceptor" evidence="8">
    <location>
        <position position="219"/>
    </location>
</feature>
<dbReference type="NCBIfam" id="TIGR00652">
    <property type="entry name" value="DapF"/>
    <property type="match status" value="1"/>
</dbReference>